<dbReference type="STRING" id="44252.DJ90_1248"/>
<comment type="caution">
    <text evidence="3">The sequence shown here is derived from an EMBL/GenBank/DDBJ whole genome shotgun (WGS) entry which is preliminary data.</text>
</comment>
<gene>
    <name evidence="3" type="ORF">DJ90_1248</name>
    <name evidence="4" type="ORF">GNQ08_00945</name>
</gene>
<dbReference type="Proteomes" id="UP000029278">
    <property type="component" value="Unassembled WGS sequence"/>
</dbReference>
<evidence type="ECO:0000259" key="2">
    <source>
        <dbReference type="Pfam" id="PF08327"/>
    </source>
</evidence>
<dbReference type="InterPro" id="IPR013538">
    <property type="entry name" value="ASHA1/2-like_C"/>
</dbReference>
<evidence type="ECO:0000313" key="6">
    <source>
        <dbReference type="Proteomes" id="UP000442469"/>
    </source>
</evidence>
<protein>
    <submittedName>
        <fullName evidence="4">Polyketide cyclase</fullName>
    </submittedName>
</protein>
<evidence type="ECO:0000256" key="1">
    <source>
        <dbReference type="ARBA" id="ARBA00006817"/>
    </source>
</evidence>
<evidence type="ECO:0000313" key="5">
    <source>
        <dbReference type="Proteomes" id="UP000029278"/>
    </source>
</evidence>
<dbReference type="Proteomes" id="UP000442469">
    <property type="component" value="Unassembled WGS sequence"/>
</dbReference>
<dbReference type="EMBL" id="JMQA01000047">
    <property type="protein sequence ID" value="KFM94405.1"/>
    <property type="molecule type" value="Genomic_DNA"/>
</dbReference>
<dbReference type="Pfam" id="PF08327">
    <property type="entry name" value="AHSA1"/>
    <property type="match status" value="1"/>
</dbReference>
<name>A0A090YQJ8_PAEMA</name>
<dbReference type="Gene3D" id="3.30.530.20">
    <property type="match status" value="1"/>
</dbReference>
<comment type="similarity">
    <text evidence="1">Belongs to the AHA1 family.</text>
</comment>
<organism evidence="3 5">
    <name type="scientific">Paenibacillus macerans</name>
    <name type="common">Bacillus macerans</name>
    <dbReference type="NCBI Taxonomy" id="44252"/>
    <lineage>
        <taxon>Bacteria</taxon>
        <taxon>Bacillati</taxon>
        <taxon>Bacillota</taxon>
        <taxon>Bacilli</taxon>
        <taxon>Bacillales</taxon>
        <taxon>Paenibacillaceae</taxon>
        <taxon>Paenibacillus</taxon>
    </lineage>
</organism>
<dbReference type="SUPFAM" id="SSF55961">
    <property type="entry name" value="Bet v1-like"/>
    <property type="match status" value="1"/>
</dbReference>
<reference evidence="4 6" key="2">
    <citation type="submission" date="2019-11" db="EMBL/GenBank/DDBJ databases">
        <title>Draft genome sequences of five Paenibacillus species of dairy origin.</title>
        <authorList>
            <person name="Olajide A.M."/>
            <person name="Chen S."/>
            <person name="Lapointe G."/>
        </authorList>
    </citation>
    <scope>NUCLEOTIDE SEQUENCE [LARGE SCALE GENOMIC DNA]</scope>
    <source>
        <strain evidence="4 6">3CT49</strain>
    </source>
</reference>
<sequence>MTAIIGDNEIISSRQFHLPSERVFEAWTNPDQLARWWGPNGFTNTFHEFDLRPGGAWRYVMHGPDGVDYPNHCVFEEIVVLERIVLRHLSGHEFLVTAAFEDLDGGTKVVFRQLFMKTEEFEEAKSYCAEGNEQNLDRLEASLEQTKGRPSE</sequence>
<dbReference type="InterPro" id="IPR023393">
    <property type="entry name" value="START-like_dom_sf"/>
</dbReference>
<proteinExistence type="inferred from homology"/>
<dbReference type="PATRIC" id="fig|44252.3.peg.5531"/>
<dbReference type="GeneID" id="77010630"/>
<feature type="domain" description="Activator of Hsp90 ATPase homologue 1/2-like C-terminal" evidence="2">
    <location>
        <begin position="18"/>
        <end position="144"/>
    </location>
</feature>
<accession>A0A090YQJ8</accession>
<dbReference type="RefSeq" id="WP_036618456.1">
    <property type="nucleotide sequence ID" value="NZ_BOSD01000009.1"/>
</dbReference>
<evidence type="ECO:0000313" key="4">
    <source>
        <dbReference type="EMBL" id="MUG21002.1"/>
    </source>
</evidence>
<keyword evidence="5" id="KW-1185">Reference proteome</keyword>
<dbReference type="EMBL" id="WNZZ01000001">
    <property type="protein sequence ID" value="MUG21002.1"/>
    <property type="molecule type" value="Genomic_DNA"/>
</dbReference>
<dbReference type="HOGENOM" id="CLU_108923_6_2_9"/>
<reference evidence="3 5" key="1">
    <citation type="submission" date="2014-04" db="EMBL/GenBank/DDBJ databases">
        <authorList>
            <person name="Bishop-Lilly K.A."/>
            <person name="Broomall S.M."/>
            <person name="Chain P.S."/>
            <person name="Chertkov O."/>
            <person name="Coyne S.R."/>
            <person name="Daligault H.E."/>
            <person name="Davenport K.W."/>
            <person name="Erkkila T."/>
            <person name="Frey K.G."/>
            <person name="Gibbons H.S."/>
            <person name="Gu W."/>
            <person name="Jaissle J."/>
            <person name="Johnson S.L."/>
            <person name="Koroleva G.I."/>
            <person name="Ladner J.T."/>
            <person name="Lo C.-C."/>
            <person name="Minogue T.D."/>
            <person name="Munk C."/>
            <person name="Palacios G.F."/>
            <person name="Redden C.L."/>
            <person name="Rosenzweig C.N."/>
            <person name="Scholz M.B."/>
            <person name="Teshima H."/>
            <person name="Xu Y."/>
        </authorList>
    </citation>
    <scope>NUCLEOTIDE SEQUENCE [LARGE SCALE GENOMIC DNA]</scope>
    <source>
        <strain evidence="3 5">8244</strain>
    </source>
</reference>
<dbReference type="CDD" id="cd08894">
    <property type="entry name" value="SRPBCC_CalC_Aha1-like_1"/>
    <property type="match status" value="1"/>
</dbReference>
<evidence type="ECO:0000313" key="3">
    <source>
        <dbReference type="EMBL" id="KFM94405.1"/>
    </source>
</evidence>
<dbReference type="AlphaFoldDB" id="A0A090YQJ8"/>
<dbReference type="OrthoDB" id="118413at2"/>